<keyword evidence="2" id="KW-1185">Reference proteome</keyword>
<organism evidence="1 2">
    <name type="scientific">Nocardioides psychrotolerans</name>
    <dbReference type="NCBI Taxonomy" id="1005945"/>
    <lineage>
        <taxon>Bacteria</taxon>
        <taxon>Bacillati</taxon>
        <taxon>Actinomycetota</taxon>
        <taxon>Actinomycetes</taxon>
        <taxon>Propionibacteriales</taxon>
        <taxon>Nocardioidaceae</taxon>
        <taxon>Nocardioides</taxon>
    </lineage>
</organism>
<reference evidence="1 2" key="1">
    <citation type="submission" date="2016-10" db="EMBL/GenBank/DDBJ databases">
        <authorList>
            <person name="de Groot N.N."/>
        </authorList>
    </citation>
    <scope>NUCLEOTIDE SEQUENCE [LARGE SCALE GENOMIC DNA]</scope>
    <source>
        <strain evidence="1 2">CGMCC 1.11156</strain>
    </source>
</reference>
<sequence>MLRSATLGTLTTLVVTLGGVGVADATSTTAPTARTTDASSWGSTRAPDQVLRQGCRNYRFAYKITTPNNEWQAEVFVTDPRGRAIGSVLVDAGSNPRQDVRTFRTCRASTTPGRFKLRMRVTYTVGYEKYVGFVKPTYFRLTRPR</sequence>
<evidence type="ECO:0000313" key="2">
    <source>
        <dbReference type="Proteomes" id="UP000198649"/>
    </source>
</evidence>
<name>A0A1I3P4J4_9ACTN</name>
<dbReference type="OrthoDB" id="3788785at2"/>
<gene>
    <name evidence="1" type="ORF">SAMN05216561_11978</name>
</gene>
<evidence type="ECO:0000313" key="1">
    <source>
        <dbReference type="EMBL" id="SFJ16260.1"/>
    </source>
</evidence>
<dbReference type="AlphaFoldDB" id="A0A1I3P4J4"/>
<dbReference type="RefSeq" id="WP_091116607.1">
    <property type="nucleotide sequence ID" value="NZ_BKAF01000024.1"/>
</dbReference>
<proteinExistence type="predicted"/>
<dbReference type="STRING" id="1005945.SAMN05216561_11978"/>
<dbReference type="EMBL" id="FOQG01000019">
    <property type="protein sequence ID" value="SFJ16260.1"/>
    <property type="molecule type" value="Genomic_DNA"/>
</dbReference>
<dbReference type="Proteomes" id="UP000198649">
    <property type="component" value="Unassembled WGS sequence"/>
</dbReference>
<accession>A0A1I3P4J4</accession>
<protein>
    <submittedName>
        <fullName evidence="1">Uncharacterized protein</fullName>
    </submittedName>
</protein>